<dbReference type="AlphaFoldDB" id="A0A0F7ZS08"/>
<organism evidence="3 4">
    <name type="scientific">Hirsutella minnesotensis 3608</name>
    <dbReference type="NCBI Taxonomy" id="1043627"/>
    <lineage>
        <taxon>Eukaryota</taxon>
        <taxon>Fungi</taxon>
        <taxon>Dikarya</taxon>
        <taxon>Ascomycota</taxon>
        <taxon>Pezizomycotina</taxon>
        <taxon>Sordariomycetes</taxon>
        <taxon>Hypocreomycetidae</taxon>
        <taxon>Hypocreales</taxon>
        <taxon>Ophiocordycipitaceae</taxon>
        <taxon>Hirsutella</taxon>
    </lineage>
</organism>
<gene>
    <name evidence="3" type="ORF">HIM_10082</name>
</gene>
<evidence type="ECO:0000259" key="2">
    <source>
        <dbReference type="Pfam" id="PF14737"/>
    </source>
</evidence>
<sequence length="450" mass="51334">MLTQFGSDTAADARALGNKLYRAGKLSEAEQAYKTAASLAPHDSSPISNLSAVRYEMGDYRGAIAHIRNAISLNVSENDDSAKKDKLYGRLVKCFLHLLDLNSAEDAMSSISNSRLRTELYESVESMKALCVEIPDQSVLRRQVFDQLPRYKPCLQDVPEYYCVGHDQVEPLTESFGTTGTERPDISFFFAGSGDGRNVFSGITSMAYKEAEMRRPCFKNLHFTVLDLKPAALARMLIFFNMMVRVDSEISEEVPNAADYFLAMAYIFSCQIIPPFVEAKLQSNIRELIKRLEGEDAALQFIYVREHDREPLIRILRQWQQPWGGISKVADVRRFIQQKNWENGLRTATYFGRCPELGTRTERNDFDRFTTLLLPRVVASRLEPSLVDPLAEYRSTGKSKNLLEHIDSNWRVNNTLIDYDFADRSREQGDEMSRSWVGWFLKCSLVACER</sequence>
<keyword evidence="1" id="KW-0802">TPR repeat</keyword>
<dbReference type="EMBL" id="KQ030620">
    <property type="protein sequence ID" value="KJZ70538.1"/>
    <property type="molecule type" value="Genomic_DNA"/>
</dbReference>
<accession>A0A0F7ZS08</accession>
<dbReference type="InterPro" id="IPR011990">
    <property type="entry name" value="TPR-like_helical_dom_sf"/>
</dbReference>
<evidence type="ECO:0000313" key="4">
    <source>
        <dbReference type="Proteomes" id="UP000054481"/>
    </source>
</evidence>
<dbReference type="SUPFAM" id="SSF48452">
    <property type="entry name" value="TPR-like"/>
    <property type="match status" value="1"/>
</dbReference>
<reference evidence="3 4" key="1">
    <citation type="journal article" date="2014" name="Genome Biol. Evol.">
        <title>Comparative genomics and transcriptomics analyses reveal divergent lifestyle features of nematode endoparasitic fungus Hirsutella minnesotensis.</title>
        <authorList>
            <person name="Lai Y."/>
            <person name="Liu K."/>
            <person name="Zhang X."/>
            <person name="Zhang X."/>
            <person name="Li K."/>
            <person name="Wang N."/>
            <person name="Shu C."/>
            <person name="Wu Y."/>
            <person name="Wang C."/>
            <person name="Bushley K.E."/>
            <person name="Xiang M."/>
            <person name="Liu X."/>
        </authorList>
    </citation>
    <scope>NUCLEOTIDE SEQUENCE [LARGE SCALE GENOMIC DNA]</scope>
    <source>
        <strain evidence="3 4">3608</strain>
    </source>
</reference>
<dbReference type="Pfam" id="PF14737">
    <property type="entry name" value="DUF4470"/>
    <property type="match status" value="1"/>
</dbReference>
<dbReference type="PROSITE" id="PS50005">
    <property type="entry name" value="TPR"/>
    <property type="match status" value="1"/>
</dbReference>
<evidence type="ECO:0000256" key="1">
    <source>
        <dbReference type="PROSITE-ProRule" id="PRU00339"/>
    </source>
</evidence>
<dbReference type="Gene3D" id="1.25.40.10">
    <property type="entry name" value="Tetratricopeptide repeat domain"/>
    <property type="match status" value="1"/>
</dbReference>
<evidence type="ECO:0000313" key="3">
    <source>
        <dbReference type="EMBL" id="KJZ70538.1"/>
    </source>
</evidence>
<protein>
    <recommendedName>
        <fullName evidence="2">DUF4470 domain-containing protein</fullName>
    </recommendedName>
</protein>
<dbReference type="Proteomes" id="UP000054481">
    <property type="component" value="Unassembled WGS sequence"/>
</dbReference>
<proteinExistence type="predicted"/>
<keyword evidence="4" id="KW-1185">Reference proteome</keyword>
<feature type="repeat" description="TPR" evidence="1">
    <location>
        <begin position="10"/>
        <end position="43"/>
    </location>
</feature>
<dbReference type="InterPro" id="IPR019734">
    <property type="entry name" value="TPR_rpt"/>
</dbReference>
<dbReference type="InterPro" id="IPR027974">
    <property type="entry name" value="DUF4470"/>
</dbReference>
<name>A0A0F7ZS08_9HYPO</name>
<dbReference type="OrthoDB" id="2423701at2759"/>
<dbReference type="SMART" id="SM00028">
    <property type="entry name" value="TPR"/>
    <property type="match status" value="2"/>
</dbReference>
<feature type="domain" description="DUF4470" evidence="2">
    <location>
        <begin position="165"/>
        <end position="266"/>
    </location>
</feature>